<dbReference type="STRING" id="1122247.GCA_000379865_04216"/>
<dbReference type="OrthoDB" id="193314at2"/>
<dbReference type="eggNOG" id="COG2503">
    <property type="taxonomic scope" value="Bacteria"/>
</dbReference>
<dbReference type="Gene3D" id="3.40.50.1000">
    <property type="entry name" value="HAD superfamily/HAD-like"/>
    <property type="match status" value="1"/>
</dbReference>
<dbReference type="SUPFAM" id="SSF56784">
    <property type="entry name" value="HAD-like"/>
    <property type="match status" value="1"/>
</dbReference>
<evidence type="ECO:0000313" key="1">
    <source>
        <dbReference type="EMBL" id="EKF22641.1"/>
    </source>
</evidence>
<reference evidence="1 2" key="1">
    <citation type="journal article" date="2012" name="J. Bacteriol.">
        <title>Genome sequence of Mycobacterium hassiacum DSM 44199, a rare source of heat-stable mycobacterial proteins.</title>
        <authorList>
            <person name="Tiago I."/>
            <person name="Maranha A."/>
            <person name="Mendes V."/>
            <person name="Alarico S."/>
            <person name="Moynihan P.J."/>
            <person name="Clarke A.J."/>
            <person name="Macedo-Ribeiro S."/>
            <person name="Pereira P.J."/>
            <person name="Empadinhas N."/>
        </authorList>
    </citation>
    <scope>NUCLEOTIDE SEQUENCE [LARGE SCALE GENOMIC DNA]</scope>
    <source>
        <strain evidence="2">DSM 44199 / CIP 105218 / JCM 12690 / 3849</strain>
    </source>
</reference>
<dbReference type="Proteomes" id="UP000006265">
    <property type="component" value="Unassembled WGS sequence"/>
</dbReference>
<dbReference type="PANTHER" id="PTHR31284:SF10">
    <property type="entry name" value="ACID PHOSPHATASE-LIKE PROTEIN"/>
    <property type="match status" value="1"/>
</dbReference>
<keyword evidence="2" id="KW-1185">Reference proteome</keyword>
<sequence length="241" mass="25699">MLRTAIAATAAAVLLTTAPGAVAQPPAPPTPIVPPPGQPHNLGDLKAEVIRYHDSGAYLTDLKAAAAPAIAWITERVPQVSRPAIVLDIDETSLSNWEVLRANDFALFTAGPCPDLPHGPCGLAAWLNLGDAPAIPPTLDIFTTARGLGAEVFFLTGRPENLRAATERNLHTVGYRGYTRLIMEPVGSEFVSAADFKAPQRERLTREGYTIVANIGDQPSDLAGGFAERAFLLPNPFYRIS</sequence>
<dbReference type="InterPro" id="IPR023214">
    <property type="entry name" value="HAD_sf"/>
</dbReference>
<dbReference type="EMBL" id="AMRA01000095">
    <property type="protein sequence ID" value="EKF22641.1"/>
    <property type="molecule type" value="Genomic_DNA"/>
</dbReference>
<accession>K5BEV7</accession>
<evidence type="ECO:0000313" key="2">
    <source>
        <dbReference type="Proteomes" id="UP000006265"/>
    </source>
</evidence>
<dbReference type="PANTHER" id="PTHR31284">
    <property type="entry name" value="ACID PHOSPHATASE-LIKE PROTEIN"/>
    <property type="match status" value="1"/>
</dbReference>
<comment type="caution">
    <text evidence="1">The sequence shown here is derived from an EMBL/GenBank/DDBJ whole genome shotgun (WGS) entry which is preliminary data.</text>
</comment>
<dbReference type="AlphaFoldDB" id="K5BEV7"/>
<dbReference type="InterPro" id="IPR005519">
    <property type="entry name" value="Acid_phosphat_B-like"/>
</dbReference>
<dbReference type="Pfam" id="PF03767">
    <property type="entry name" value="Acid_phosphat_B"/>
    <property type="match status" value="1"/>
</dbReference>
<dbReference type="RefSeq" id="WP_005629581.1">
    <property type="nucleotide sequence ID" value="NZ_AMRA01000095.1"/>
</dbReference>
<organism evidence="1 2">
    <name type="scientific">Mycolicibacterium hassiacum (strain DSM 44199 / CIP 105218 / JCM 12690 / 3849)</name>
    <name type="common">Mycobacterium hassiacum</name>
    <dbReference type="NCBI Taxonomy" id="1122247"/>
    <lineage>
        <taxon>Bacteria</taxon>
        <taxon>Bacillati</taxon>
        <taxon>Actinomycetota</taxon>
        <taxon>Actinomycetes</taxon>
        <taxon>Mycobacteriales</taxon>
        <taxon>Mycobacteriaceae</taxon>
        <taxon>Mycolicibacterium</taxon>
    </lineage>
</organism>
<protein>
    <submittedName>
        <fullName evidence="1">HAD super, subIIIB family protein</fullName>
    </submittedName>
</protein>
<dbReference type="InterPro" id="IPR036412">
    <property type="entry name" value="HAD-like_sf"/>
</dbReference>
<proteinExistence type="predicted"/>
<name>K5BEV7_MYCHD</name>
<gene>
    <name evidence="1" type="ORF">C731_3381</name>
</gene>
<dbReference type="PATRIC" id="fig|1122247.3.peg.3243"/>